<dbReference type="Proteomes" id="UP000447574">
    <property type="component" value="Unassembled WGS sequence"/>
</dbReference>
<dbReference type="AlphaFoldDB" id="A0A7X1WRK2"/>
<dbReference type="RefSeq" id="WP_153437767.1">
    <property type="nucleotide sequence ID" value="NZ_WIWF01000007.1"/>
</dbReference>
<gene>
    <name evidence="1" type="ORF">GHO37_03270</name>
</gene>
<evidence type="ECO:0000313" key="1">
    <source>
        <dbReference type="EMBL" id="MQT73326.1"/>
    </source>
</evidence>
<protein>
    <submittedName>
        <fullName evidence="1">Uncharacterized protein</fullName>
    </submittedName>
</protein>
<reference evidence="1 2" key="1">
    <citation type="submission" date="2019-10" db="EMBL/GenBank/DDBJ databases">
        <title>Evaluation of single-gene subtyping targets for Pseudomonas.</title>
        <authorList>
            <person name="Reichler S.J."/>
            <person name="Orsi R.H."/>
            <person name="Wiedmann M."/>
            <person name="Martin N.H."/>
            <person name="Murphy S.I."/>
        </authorList>
    </citation>
    <scope>NUCLEOTIDE SEQUENCE [LARGE SCALE GENOMIC DNA]</scope>
    <source>
        <strain evidence="1 2">FSL R10-2932</strain>
    </source>
</reference>
<comment type="caution">
    <text evidence="1">The sequence shown here is derived from an EMBL/GenBank/DDBJ whole genome shotgun (WGS) entry which is preliminary data.</text>
</comment>
<evidence type="ECO:0000313" key="2">
    <source>
        <dbReference type="Proteomes" id="UP000447574"/>
    </source>
</evidence>
<accession>A0A7X1WRK2</accession>
<dbReference type="EMBL" id="WIWF01000007">
    <property type="protein sequence ID" value="MQT73326.1"/>
    <property type="molecule type" value="Genomic_DNA"/>
</dbReference>
<organism evidence="1 2">
    <name type="scientific">Pseudomonas helleri</name>
    <dbReference type="NCBI Taxonomy" id="1608996"/>
    <lineage>
        <taxon>Bacteria</taxon>
        <taxon>Pseudomonadati</taxon>
        <taxon>Pseudomonadota</taxon>
        <taxon>Gammaproteobacteria</taxon>
        <taxon>Pseudomonadales</taxon>
        <taxon>Pseudomonadaceae</taxon>
        <taxon>Pseudomonas</taxon>
    </lineage>
</organism>
<proteinExistence type="predicted"/>
<sequence>MKSKYTALVGAVVALLISIALGMSLAGEFQAATVAEIQSAAADSKCAKQMLKDANRWGQEIRRRDLKHVMDQCVSIDNQSKAFE</sequence>
<name>A0A7X1WRK2_9PSED</name>